<evidence type="ECO:0000256" key="13">
    <source>
        <dbReference type="PROSITE-ProRule" id="PRU00176"/>
    </source>
</evidence>
<dbReference type="Pfam" id="PF11707">
    <property type="entry name" value="Npa1"/>
    <property type="match status" value="1"/>
</dbReference>
<dbReference type="PANTHER" id="PTHR13500:SF0">
    <property type="entry name" value="NUCLEOLAR PRE-RIBOSOMAL-ASSOCIATED PROTEIN 1"/>
    <property type="match status" value="1"/>
</dbReference>
<evidence type="ECO:0000256" key="5">
    <source>
        <dbReference type="ARBA" id="ARBA00022600"/>
    </source>
</evidence>
<dbReference type="EMBL" id="QBIY01011244">
    <property type="protein sequence ID" value="RXN33754.1"/>
    <property type="molecule type" value="Genomic_DNA"/>
</dbReference>
<dbReference type="FunFam" id="3.30.200.20:FF:000138">
    <property type="entry name" value="Phosphorylase b kinase gamma catalytic chain, liver/testis"/>
    <property type="match status" value="1"/>
</dbReference>
<evidence type="ECO:0000256" key="7">
    <source>
        <dbReference type="ARBA" id="ARBA00022741"/>
    </source>
</evidence>
<dbReference type="InterPro" id="IPR011009">
    <property type="entry name" value="Kinase-like_dom_sf"/>
</dbReference>
<evidence type="ECO:0000256" key="12">
    <source>
        <dbReference type="ARBA" id="ARBA00025890"/>
    </source>
</evidence>
<dbReference type="InterPro" id="IPR055204">
    <property type="entry name" value="HNRNPL_RRM"/>
</dbReference>
<dbReference type="Gene3D" id="3.30.70.330">
    <property type="match status" value="2"/>
</dbReference>
<evidence type="ECO:0000256" key="8">
    <source>
        <dbReference type="ARBA" id="ARBA00022777"/>
    </source>
</evidence>
<dbReference type="PROSITE" id="PS50102">
    <property type="entry name" value="RRM"/>
    <property type="match status" value="1"/>
</dbReference>
<dbReference type="GO" id="GO:0005516">
    <property type="term" value="F:calmodulin binding"/>
    <property type="evidence" value="ECO:0007669"/>
    <property type="project" value="UniProtKB-KW"/>
</dbReference>
<dbReference type="GO" id="GO:0003723">
    <property type="term" value="F:RNA binding"/>
    <property type="evidence" value="ECO:0007669"/>
    <property type="project" value="UniProtKB-UniRule"/>
</dbReference>
<dbReference type="EC" id="2.7.11.19" evidence="3"/>
<dbReference type="GO" id="GO:0005964">
    <property type="term" value="C:phosphorylase kinase complex"/>
    <property type="evidence" value="ECO:0007669"/>
    <property type="project" value="InterPro"/>
</dbReference>
<sequence>MNANPNKRQRQPALLGDHPPEYGGYHGYQDESYGGPYEGRRMGPPMGGPRRGGTSQRYGGQYGPPPPPPGEYGAHADSPVIMVYGLDPSKINADRVFNIFCLYGNVERVKFMKSKPGAAMVEMGDCYAVDRAISHLNNNFLFNQKLNVCVSKQQAIMPGQSYELEDGTSSFKDFHGSRNNRFTSPEQAAKNRIQHPSNVLHFFNAAPEASPDTFTRICEELGVKSPSNVKLFAAKGSTSERSSSGLLEWESVNDAMEALAMMNHYQMKNPTCKLNSILSSPSSCPSVIVHPITPPSCYFVVLNGSFVYSSPSPPPMARAAPPRSYAPAPAPPPPSAVAAPASAPRQPGMFAQMASTAAGVAVGSAVGHTIGHAMTGGFGGGGHSEAARPDVTYQEPYQGQPMYQQQPSMYQQQPSMYQQQEQSPCAYELKQFIECAQTQSDLKLCEGFSEVLKQCKFSNGESIIMTKEDEIPDWAGAQDFYEKYDPKEILGRGVSSVVRRCIHKRTTQEYAVKIIDITPSDKMSPEEIEEIRNATIKEVDILKKVCGQENIIQLKDSFETKAFFFLVFDLMKKGELFDYLTEKVTLSEKETRKIMRSLLEVVQFLHSQNIVHRDLKPENILLDDNMNIKLTDFGFAVQIAPGQKLNEVCGTPGYLAPEIIECSMDPHHQGYGTAVDLWSAGVIMYTLLAGSPPFWHRKQMLMLRMILAGSYQFTSPEWDDRSDTVKDLISRMLVVNPEARYTARDALNHPFFQQYVVAEVRHFSPYRKFKVICMTVLATMRIYCNYRRAKPVTKDVIKSDPYAVKPIRKLIDACAFKIYGHWMMLIFQSLEMILLRTASDLSELSMVGSNIVRKTVTNHMKLLLSSLHSENHRFVRQCLCLLSAVVSQGAEAARDVFSQMHFSKGLSSLARRRDKTGKPDVRMAYIQFVLSFLMSGDNTTIGQILDTKDFLSEILTGGLKEDRLSIVNLVLSTLQTRVVQNKTITKTQKVRFFSASILGQIASLYKWNGIVDVSMDEKEKRKDEDEGKRVVRELVHNFLLDLCCSRKHGISFHDPSLGTAGRAGNIVLLQFLVGLKQATEDEMVAELVVSVLKASPDILTRYFKETNFSFIPRNKSAWLENITLLKKIYEAQPEVSKAFQTSELIPLPRLLSMVLVTSLPSVCNKVFFTQGLNLPNLVVQHTTLSLLAFILKRAQKNIEHCLDRTVWERSDIYSPAVMEEFAQLYREALSKILPDMVSIVSNWQSQSKEKEDAAKTTNTKTKLSEEHTRQDDPQLILVKALLLQVMCLYQRVVPHLVSQSKFDFSKLLKGYCRNPGSLKHRVERSTYGKGIRT</sequence>
<dbReference type="Pfam" id="PF22976">
    <property type="entry name" value="RRM_10"/>
    <property type="match status" value="1"/>
</dbReference>
<evidence type="ECO:0000256" key="15">
    <source>
        <dbReference type="SAM" id="MobiDB-lite"/>
    </source>
</evidence>
<dbReference type="Pfam" id="PF00069">
    <property type="entry name" value="Pkinase"/>
    <property type="match status" value="1"/>
</dbReference>
<feature type="domain" description="RRM" evidence="17">
    <location>
        <begin position="79"/>
        <end position="153"/>
    </location>
</feature>
<dbReference type="GO" id="GO:0005977">
    <property type="term" value="P:glycogen metabolic process"/>
    <property type="evidence" value="ECO:0007669"/>
    <property type="project" value="UniProtKB-KW"/>
</dbReference>
<dbReference type="InterPro" id="IPR008271">
    <property type="entry name" value="Ser/Thr_kinase_AS"/>
</dbReference>
<feature type="region of interest" description="Disordered" evidence="15">
    <location>
        <begin position="1"/>
        <end position="71"/>
    </location>
</feature>
<dbReference type="Gene3D" id="3.30.200.20">
    <property type="entry name" value="Phosphorylase Kinase, domain 1"/>
    <property type="match status" value="1"/>
</dbReference>
<keyword evidence="4" id="KW-0723">Serine/threonine-protein kinase</keyword>
<proteinExistence type="evidence at protein level"/>
<dbReference type="FunFam" id="1.10.510.10:FF:000149">
    <property type="entry name" value="phosphorylase b kinase gamma catalytic chain, liver/testis isoform"/>
    <property type="match status" value="1"/>
</dbReference>
<comment type="similarity">
    <text evidence="2">Belongs to the protein kinase superfamily. CAMK Ser/Thr protein kinase family.</text>
</comment>
<dbReference type="GO" id="GO:0005524">
    <property type="term" value="F:ATP binding"/>
    <property type="evidence" value="ECO:0007669"/>
    <property type="project" value="UniProtKB-UniRule"/>
</dbReference>
<dbReference type="InterPro" id="IPR012677">
    <property type="entry name" value="Nucleotide-bd_a/b_plait_sf"/>
</dbReference>
<keyword evidence="8" id="KW-0418">Kinase</keyword>
<keyword evidence="9 14" id="KW-0067">ATP-binding</keyword>
<reference evidence="18 19" key="1">
    <citation type="submission" date="2018-03" db="EMBL/GenBank/DDBJ databases">
        <title>Draft genome sequence of Rohu Carp (Labeo rohita).</title>
        <authorList>
            <person name="Das P."/>
            <person name="Kushwaha B."/>
            <person name="Joshi C.G."/>
            <person name="Kumar D."/>
            <person name="Nagpure N.S."/>
            <person name="Sahoo L."/>
            <person name="Das S.P."/>
            <person name="Bit A."/>
            <person name="Patnaik S."/>
            <person name="Meher P.K."/>
            <person name="Jayasankar P."/>
            <person name="Koringa P.G."/>
            <person name="Patel N.V."/>
            <person name="Hinsu A.T."/>
            <person name="Kumar R."/>
            <person name="Pandey M."/>
            <person name="Agarwal S."/>
            <person name="Srivastava S."/>
            <person name="Singh M."/>
            <person name="Iquebal M.A."/>
            <person name="Jaiswal S."/>
            <person name="Angadi U.B."/>
            <person name="Kumar N."/>
            <person name="Raza M."/>
            <person name="Shah T.M."/>
            <person name="Rai A."/>
            <person name="Jena J.K."/>
        </authorList>
    </citation>
    <scope>NUCLEOTIDE SEQUENCE [LARGE SCALE GENOMIC DNA]</scope>
    <source>
        <strain evidence="18">DASCIFA01</strain>
        <tissue evidence="18">Testis</tissue>
    </source>
</reference>
<evidence type="ECO:0000256" key="11">
    <source>
        <dbReference type="ARBA" id="ARBA00023277"/>
    </source>
</evidence>
<evidence type="ECO:0000313" key="19">
    <source>
        <dbReference type="Proteomes" id="UP000290572"/>
    </source>
</evidence>
<dbReference type="InterPro" id="IPR002291">
    <property type="entry name" value="Phosph_kin_gamma"/>
</dbReference>
<keyword evidence="6" id="KW-0808">Transferase</keyword>
<evidence type="ECO:0000259" key="17">
    <source>
        <dbReference type="PROSITE" id="PS50102"/>
    </source>
</evidence>
<feature type="region of interest" description="Disordered" evidence="15">
    <location>
        <begin position="312"/>
        <end position="343"/>
    </location>
</feature>
<dbReference type="SMART" id="SM00360">
    <property type="entry name" value="RRM"/>
    <property type="match status" value="1"/>
</dbReference>
<dbReference type="PROSITE" id="PS50011">
    <property type="entry name" value="PROTEIN_KINASE_DOM"/>
    <property type="match status" value="1"/>
</dbReference>
<gene>
    <name evidence="18" type="ORF">ROHU_015357</name>
</gene>
<evidence type="ECO:0000256" key="9">
    <source>
        <dbReference type="ARBA" id="ARBA00022840"/>
    </source>
</evidence>
<keyword evidence="10" id="KW-0112">Calmodulin-binding</keyword>
<dbReference type="InterPro" id="IPR035979">
    <property type="entry name" value="RBD_domain_sf"/>
</dbReference>
<dbReference type="InterPro" id="IPR000504">
    <property type="entry name" value="RRM_dom"/>
</dbReference>
<comment type="subunit">
    <text evidence="12">Hexadecamer of 4 heterotetramers, each composed of alpha, beta, gamma, and delta subunits. Alpha (PHKA1 or PHKA2) and beta (PHKB) are regulatory subunits, gamma (PHKG1 or PHKG2) is the catalytic subunit, and delta is calmodulin.</text>
</comment>
<keyword evidence="20" id="KW-1267">Proteomics identification</keyword>
<evidence type="ECO:0000313" key="18">
    <source>
        <dbReference type="EMBL" id="RXN33754.1"/>
    </source>
</evidence>
<dbReference type="PANTHER" id="PTHR13500">
    <property type="entry name" value="NUCLEOLAR PRERIBOSOMAL-ASSOCIATED PROTEIN 1"/>
    <property type="match status" value="1"/>
</dbReference>
<feature type="region of interest" description="Disordered" evidence="15">
    <location>
        <begin position="1248"/>
        <end position="1267"/>
    </location>
</feature>
<dbReference type="Pfam" id="PF13893">
    <property type="entry name" value="RRM_5"/>
    <property type="match status" value="1"/>
</dbReference>
<dbReference type="SMART" id="SM00220">
    <property type="entry name" value="S_TKc"/>
    <property type="match status" value="1"/>
</dbReference>
<feature type="compositionally biased region" description="Low complexity" evidence="15">
    <location>
        <begin position="317"/>
        <end position="327"/>
    </location>
</feature>
<organism evidence="18 19">
    <name type="scientific">Labeo rohita</name>
    <name type="common">Indian major carp</name>
    <name type="synonym">Cyprinus rohita</name>
    <dbReference type="NCBI Taxonomy" id="84645"/>
    <lineage>
        <taxon>Eukaryota</taxon>
        <taxon>Metazoa</taxon>
        <taxon>Chordata</taxon>
        <taxon>Craniata</taxon>
        <taxon>Vertebrata</taxon>
        <taxon>Euteleostomi</taxon>
        <taxon>Actinopterygii</taxon>
        <taxon>Neopterygii</taxon>
        <taxon>Teleostei</taxon>
        <taxon>Ostariophysi</taxon>
        <taxon>Cypriniformes</taxon>
        <taxon>Cyprinidae</taxon>
        <taxon>Labeoninae</taxon>
        <taxon>Labeonini</taxon>
        <taxon>Labeo</taxon>
    </lineage>
</organism>
<dbReference type="PRINTS" id="PR01049">
    <property type="entry name" value="PHOSPHBKNASE"/>
</dbReference>
<dbReference type="GO" id="GO:0005730">
    <property type="term" value="C:nucleolus"/>
    <property type="evidence" value="ECO:0007669"/>
    <property type="project" value="TreeGrafter"/>
</dbReference>
<dbReference type="InterPro" id="IPR017441">
    <property type="entry name" value="Protein_kinase_ATP_BS"/>
</dbReference>
<protein>
    <recommendedName>
        <fullName evidence="3">phosphorylase kinase</fullName>
        <ecNumber evidence="3">2.7.11.19</ecNumber>
    </recommendedName>
</protein>
<evidence type="ECO:0000256" key="4">
    <source>
        <dbReference type="ARBA" id="ARBA00022527"/>
    </source>
</evidence>
<evidence type="ECO:0000256" key="6">
    <source>
        <dbReference type="ARBA" id="ARBA00022679"/>
    </source>
</evidence>
<name>A0A498NQB1_LABRO</name>
<dbReference type="InterPro" id="IPR021714">
    <property type="entry name" value="URB1_N"/>
</dbReference>
<dbReference type="SUPFAM" id="SSF56112">
    <property type="entry name" value="Protein kinase-like (PK-like)"/>
    <property type="match status" value="1"/>
</dbReference>
<dbReference type="Proteomes" id="UP000290572">
    <property type="component" value="Unassembled WGS sequence"/>
</dbReference>
<dbReference type="Gene3D" id="1.10.510.10">
    <property type="entry name" value="Transferase(Phosphotransferase) domain 1"/>
    <property type="match status" value="1"/>
</dbReference>
<dbReference type="PROSITE" id="PS51808">
    <property type="entry name" value="CHCH"/>
    <property type="match status" value="1"/>
</dbReference>
<dbReference type="PROSITE" id="PS00108">
    <property type="entry name" value="PROTEIN_KINASE_ST"/>
    <property type="match status" value="1"/>
</dbReference>
<evidence type="ECO:0000256" key="1">
    <source>
        <dbReference type="ARBA" id="ARBA00001674"/>
    </source>
</evidence>
<dbReference type="InterPro" id="IPR034816">
    <property type="entry name" value="hnRNP-L_RRM3"/>
</dbReference>
<dbReference type="GO" id="GO:0000466">
    <property type="term" value="P:maturation of 5.8S rRNA from tricistronic rRNA transcript (SSU-rRNA, 5.8S rRNA, LSU-rRNA)"/>
    <property type="evidence" value="ECO:0007669"/>
    <property type="project" value="TreeGrafter"/>
</dbReference>
<dbReference type="InterPro" id="IPR039844">
    <property type="entry name" value="URB1"/>
</dbReference>
<evidence type="ECO:0000256" key="3">
    <source>
        <dbReference type="ARBA" id="ARBA00012432"/>
    </source>
</evidence>
<evidence type="ECO:0000256" key="10">
    <source>
        <dbReference type="ARBA" id="ARBA00022860"/>
    </source>
</evidence>
<feature type="domain" description="Protein kinase" evidence="16">
    <location>
        <begin position="484"/>
        <end position="752"/>
    </location>
</feature>
<dbReference type="GO" id="GO:0004689">
    <property type="term" value="F:phosphorylase kinase activity"/>
    <property type="evidence" value="ECO:0007669"/>
    <property type="project" value="UniProtKB-EC"/>
</dbReference>
<dbReference type="CDD" id="cd12699">
    <property type="entry name" value="RRM3_hnRNPL"/>
    <property type="match status" value="1"/>
</dbReference>
<dbReference type="SUPFAM" id="SSF54928">
    <property type="entry name" value="RNA-binding domain, RBD"/>
    <property type="match status" value="1"/>
</dbReference>
<evidence type="ECO:0000256" key="2">
    <source>
        <dbReference type="ARBA" id="ARBA00006692"/>
    </source>
</evidence>
<feature type="binding site" evidence="14">
    <location>
        <position position="513"/>
    </location>
    <ligand>
        <name>ATP</name>
        <dbReference type="ChEBI" id="CHEBI:30616"/>
    </ligand>
</feature>
<dbReference type="FunFam" id="3.30.70.330:FF:000073">
    <property type="entry name" value="Heterogeneous nuclear ribonucleoprotein L like"/>
    <property type="match status" value="1"/>
</dbReference>
<keyword evidence="13" id="KW-0694">RNA-binding</keyword>
<keyword evidence="19" id="KW-1185">Reference proteome</keyword>
<evidence type="ECO:0007829" key="20">
    <source>
        <dbReference type="PeptideAtlas" id="A0A498NQB1"/>
    </source>
</evidence>
<comment type="catalytic activity">
    <reaction evidence="1">
        <text>2 ATP + phosphorylase b = 2 ADP + phosphorylase a.</text>
        <dbReference type="EC" id="2.7.11.19"/>
    </reaction>
</comment>
<dbReference type="STRING" id="84645.A0A498NQB1"/>
<keyword evidence="11" id="KW-0119">Carbohydrate metabolism</keyword>
<dbReference type="PROSITE" id="PS00107">
    <property type="entry name" value="PROTEIN_KINASE_ATP"/>
    <property type="match status" value="1"/>
</dbReference>
<comment type="caution">
    <text evidence="18">The sequence shown here is derived from an EMBL/GenBank/DDBJ whole genome shotgun (WGS) entry which is preliminary data.</text>
</comment>
<evidence type="ECO:0000259" key="16">
    <source>
        <dbReference type="PROSITE" id="PS50011"/>
    </source>
</evidence>
<dbReference type="CDD" id="cd14182">
    <property type="entry name" value="STKc_PhKG1"/>
    <property type="match status" value="1"/>
</dbReference>
<dbReference type="GO" id="GO:0000463">
    <property type="term" value="P:maturation of LSU-rRNA from tricistronic rRNA transcript (SSU-rRNA, 5.8S rRNA, LSU-rRNA)"/>
    <property type="evidence" value="ECO:0007669"/>
    <property type="project" value="TreeGrafter"/>
</dbReference>
<keyword evidence="5" id="KW-0321">Glycogen metabolism</keyword>
<keyword evidence="7 14" id="KW-0547">Nucleotide-binding</keyword>
<evidence type="ECO:0000256" key="14">
    <source>
        <dbReference type="PROSITE-ProRule" id="PRU10141"/>
    </source>
</evidence>
<dbReference type="InterPro" id="IPR000719">
    <property type="entry name" value="Prot_kinase_dom"/>
</dbReference>
<accession>A0A498NQB1</accession>